<reference evidence="2" key="1">
    <citation type="submission" date="2021-03" db="EMBL/GenBank/DDBJ databases">
        <authorList>
            <person name="Li Z."/>
            <person name="Yang C."/>
        </authorList>
    </citation>
    <scope>NUCLEOTIDE SEQUENCE</scope>
    <source>
        <strain evidence="2">Dzin_1.0</strain>
        <tissue evidence="2">Leaf</tissue>
    </source>
</reference>
<feature type="compositionally biased region" description="Basic and acidic residues" evidence="1">
    <location>
        <begin position="122"/>
        <end position="133"/>
    </location>
</feature>
<dbReference type="PANTHER" id="PTHR35098:SF1">
    <property type="entry name" value="NODULIN-RELATED PROTEIN 2"/>
    <property type="match status" value="1"/>
</dbReference>
<dbReference type="PANTHER" id="PTHR35098">
    <property type="entry name" value="EXPRESSED PROTEIN"/>
    <property type="match status" value="1"/>
</dbReference>
<feature type="region of interest" description="Disordered" evidence="1">
    <location>
        <begin position="113"/>
        <end position="137"/>
    </location>
</feature>
<comment type="caution">
    <text evidence="2">The sequence shown here is derived from an EMBL/GenBank/DDBJ whole genome shotgun (WGS) entry which is preliminary data.</text>
</comment>
<name>A0A9D5CWJ3_9LILI</name>
<keyword evidence="3" id="KW-1185">Reference proteome</keyword>
<dbReference type="EMBL" id="JAGGNH010000002">
    <property type="protein sequence ID" value="KAJ0980204.1"/>
    <property type="molecule type" value="Genomic_DNA"/>
</dbReference>
<dbReference type="GO" id="GO:0009408">
    <property type="term" value="P:response to heat"/>
    <property type="evidence" value="ECO:0007669"/>
    <property type="project" value="InterPro"/>
</dbReference>
<reference evidence="2" key="2">
    <citation type="journal article" date="2022" name="Hortic Res">
        <title>The genome of Dioscorea zingiberensis sheds light on the biosynthesis, origin and evolution of the medicinally important diosgenin saponins.</title>
        <authorList>
            <person name="Li Y."/>
            <person name="Tan C."/>
            <person name="Li Z."/>
            <person name="Guo J."/>
            <person name="Li S."/>
            <person name="Chen X."/>
            <person name="Wang C."/>
            <person name="Dai X."/>
            <person name="Yang H."/>
            <person name="Song W."/>
            <person name="Hou L."/>
            <person name="Xu J."/>
            <person name="Tong Z."/>
            <person name="Xu A."/>
            <person name="Yuan X."/>
            <person name="Wang W."/>
            <person name="Yang Q."/>
            <person name="Chen L."/>
            <person name="Sun Z."/>
            <person name="Wang K."/>
            <person name="Pan B."/>
            <person name="Chen J."/>
            <person name="Bao Y."/>
            <person name="Liu F."/>
            <person name="Qi X."/>
            <person name="Gang D.R."/>
            <person name="Wen J."/>
            <person name="Li J."/>
        </authorList>
    </citation>
    <scope>NUCLEOTIDE SEQUENCE</scope>
    <source>
        <strain evidence="2">Dzin_1.0</strain>
    </source>
</reference>
<feature type="region of interest" description="Disordered" evidence="1">
    <location>
        <begin position="1"/>
        <end position="25"/>
    </location>
</feature>
<evidence type="ECO:0000313" key="2">
    <source>
        <dbReference type="EMBL" id="KAJ0980204.1"/>
    </source>
</evidence>
<protein>
    <submittedName>
        <fullName evidence="2">Uncharacterized protein</fullName>
    </submittedName>
</protein>
<dbReference type="Proteomes" id="UP001085076">
    <property type="component" value="Miscellaneous, Linkage group lg02"/>
</dbReference>
<dbReference type="InterPro" id="IPR040294">
    <property type="entry name" value="Nodulin-rel_1/2"/>
</dbReference>
<evidence type="ECO:0000256" key="1">
    <source>
        <dbReference type="SAM" id="MobiDB-lite"/>
    </source>
</evidence>
<dbReference type="AlphaFoldDB" id="A0A9D5CWJ3"/>
<gene>
    <name evidence="2" type="ORF">J5N97_008459</name>
</gene>
<organism evidence="2 3">
    <name type="scientific">Dioscorea zingiberensis</name>
    <dbReference type="NCBI Taxonomy" id="325984"/>
    <lineage>
        <taxon>Eukaryota</taxon>
        <taxon>Viridiplantae</taxon>
        <taxon>Streptophyta</taxon>
        <taxon>Embryophyta</taxon>
        <taxon>Tracheophyta</taxon>
        <taxon>Spermatophyta</taxon>
        <taxon>Magnoliopsida</taxon>
        <taxon>Liliopsida</taxon>
        <taxon>Dioscoreales</taxon>
        <taxon>Dioscoreaceae</taxon>
        <taxon>Dioscorea</taxon>
    </lineage>
</organism>
<dbReference type="OrthoDB" id="695806at2759"/>
<evidence type="ECO:0000313" key="3">
    <source>
        <dbReference type="Proteomes" id="UP001085076"/>
    </source>
</evidence>
<proteinExistence type="predicted"/>
<accession>A0A9D5CWJ3</accession>
<sequence length="149" mass="15329">MNFLKKAISDTNEDSDNKKSSSSDLFGSAKVLSDAATSAFQHETDKIDKAKVADAGGDVLGAVSDYAKLEKTSVGQYVDKAEDYLHGYGKPSQPPTTATTTTTTTTTATATAAAAVPAKQTDGAHSEGGDKAEGGAGGYMKMAEGLFKH</sequence>
<dbReference type="GO" id="GO:0010115">
    <property type="term" value="P:regulation of abscisic acid biosynthetic process"/>
    <property type="evidence" value="ECO:0007669"/>
    <property type="project" value="InterPro"/>
</dbReference>